<feature type="non-terminal residue" evidence="12">
    <location>
        <position position="397"/>
    </location>
</feature>
<dbReference type="PANTHER" id="PTHR11130:SF0">
    <property type="entry name" value="GLUTATHIONE SYNTHETASE"/>
    <property type="match status" value="1"/>
</dbReference>
<evidence type="ECO:0000256" key="4">
    <source>
        <dbReference type="ARBA" id="ARBA00012214"/>
    </source>
</evidence>
<dbReference type="InterPro" id="IPR016185">
    <property type="entry name" value="PreATP-grasp_dom_sf"/>
</dbReference>
<name>A0A7J6KQS0_PERCH</name>
<keyword evidence="7" id="KW-0479">Metal-binding</keyword>
<dbReference type="GO" id="GO:0046872">
    <property type="term" value="F:metal ion binding"/>
    <property type="evidence" value="ECO:0007669"/>
    <property type="project" value="UniProtKB-KW"/>
</dbReference>
<dbReference type="Pfam" id="PF03199">
    <property type="entry name" value="GSH_synthase"/>
    <property type="match status" value="1"/>
</dbReference>
<keyword evidence="8" id="KW-0547">Nucleotide-binding</keyword>
<evidence type="ECO:0000256" key="8">
    <source>
        <dbReference type="ARBA" id="ARBA00022741"/>
    </source>
</evidence>
<dbReference type="Pfam" id="PF03917">
    <property type="entry name" value="GSH_synth_ATP"/>
    <property type="match status" value="1"/>
</dbReference>
<dbReference type="OrthoDB" id="2020073at2759"/>
<evidence type="ECO:0000313" key="13">
    <source>
        <dbReference type="Proteomes" id="UP000591131"/>
    </source>
</evidence>
<dbReference type="AlphaFoldDB" id="A0A7J6KQS0"/>
<dbReference type="GO" id="GO:0005524">
    <property type="term" value="F:ATP binding"/>
    <property type="evidence" value="ECO:0007669"/>
    <property type="project" value="UniProtKB-KW"/>
</dbReference>
<evidence type="ECO:0000259" key="11">
    <source>
        <dbReference type="Pfam" id="PF03199"/>
    </source>
</evidence>
<dbReference type="Gene3D" id="1.10.1080.10">
    <property type="entry name" value="Glutathione Synthetase, Chain A, domain 3"/>
    <property type="match status" value="1"/>
</dbReference>
<comment type="cofactor">
    <cofactor evidence="1">
        <name>Mg(2+)</name>
        <dbReference type="ChEBI" id="CHEBI:18420"/>
    </cofactor>
</comment>
<comment type="similarity">
    <text evidence="3">Belongs to the eukaryotic GSH synthase family.</text>
</comment>
<keyword evidence="10" id="KW-0460">Magnesium</keyword>
<proteinExistence type="inferred from homology"/>
<dbReference type="PANTHER" id="PTHR11130">
    <property type="entry name" value="GLUTATHIONE SYNTHETASE"/>
    <property type="match status" value="1"/>
</dbReference>
<dbReference type="InterPro" id="IPR004887">
    <property type="entry name" value="GSH_synth_subst-bd"/>
</dbReference>
<evidence type="ECO:0000256" key="1">
    <source>
        <dbReference type="ARBA" id="ARBA00001946"/>
    </source>
</evidence>
<dbReference type="EMBL" id="JAAPAO010001613">
    <property type="protein sequence ID" value="KAF4649234.1"/>
    <property type="molecule type" value="Genomic_DNA"/>
</dbReference>
<dbReference type="InterPro" id="IPR014042">
    <property type="entry name" value="Glutathione_synthase_a-hlx"/>
</dbReference>
<dbReference type="Gene3D" id="3.40.50.1760">
    <property type="entry name" value="Glutathione synthase, substrate-binding domain superfamily, eukaryotic"/>
    <property type="match status" value="1"/>
</dbReference>
<dbReference type="Proteomes" id="UP000591131">
    <property type="component" value="Unassembled WGS sequence"/>
</dbReference>
<dbReference type="GO" id="GO:0043295">
    <property type="term" value="F:glutathione binding"/>
    <property type="evidence" value="ECO:0007669"/>
    <property type="project" value="TreeGrafter"/>
</dbReference>
<dbReference type="GO" id="GO:0005829">
    <property type="term" value="C:cytosol"/>
    <property type="evidence" value="ECO:0007669"/>
    <property type="project" value="TreeGrafter"/>
</dbReference>
<evidence type="ECO:0000313" key="12">
    <source>
        <dbReference type="EMBL" id="KAF4649234.1"/>
    </source>
</evidence>
<keyword evidence="5" id="KW-0436">Ligase</keyword>
<dbReference type="UniPathway" id="UPA00142">
    <property type="reaction ID" value="UER00210"/>
</dbReference>
<evidence type="ECO:0000256" key="7">
    <source>
        <dbReference type="ARBA" id="ARBA00022723"/>
    </source>
</evidence>
<dbReference type="SUPFAM" id="SSF52440">
    <property type="entry name" value="PreATP-grasp domain"/>
    <property type="match status" value="1"/>
</dbReference>
<evidence type="ECO:0000256" key="10">
    <source>
        <dbReference type="ARBA" id="ARBA00022842"/>
    </source>
</evidence>
<comment type="pathway">
    <text evidence="2">Sulfur metabolism; glutathione biosynthesis; glutathione from L-cysteine and L-glutamate: step 2/2.</text>
</comment>
<comment type="caution">
    <text evidence="12">The sequence shown here is derived from an EMBL/GenBank/DDBJ whole genome shotgun (WGS) entry which is preliminary data.</text>
</comment>
<dbReference type="SUPFAM" id="SSF56059">
    <property type="entry name" value="Glutathione synthetase ATP-binding domain-like"/>
    <property type="match status" value="1"/>
</dbReference>
<evidence type="ECO:0000256" key="3">
    <source>
        <dbReference type="ARBA" id="ARBA00010385"/>
    </source>
</evidence>
<feature type="domain" description="Glutathione synthase substrate-binding" evidence="11">
    <location>
        <begin position="246"/>
        <end position="352"/>
    </location>
</feature>
<evidence type="ECO:0000256" key="9">
    <source>
        <dbReference type="ARBA" id="ARBA00022840"/>
    </source>
</evidence>
<keyword evidence="6" id="KW-0317">Glutathione biosynthesis</keyword>
<dbReference type="InterPro" id="IPR037013">
    <property type="entry name" value="GSH-S_sub-bd_sf"/>
</dbReference>
<evidence type="ECO:0000256" key="6">
    <source>
        <dbReference type="ARBA" id="ARBA00022684"/>
    </source>
</evidence>
<gene>
    <name evidence="12" type="ORF">FOL47_002307</name>
</gene>
<dbReference type="InterPro" id="IPR005615">
    <property type="entry name" value="Glutathione_synthase"/>
</dbReference>
<organism evidence="12 13">
    <name type="scientific">Perkinsus chesapeaki</name>
    <name type="common">Clam parasite</name>
    <name type="synonym">Perkinsus andrewsi</name>
    <dbReference type="NCBI Taxonomy" id="330153"/>
    <lineage>
        <taxon>Eukaryota</taxon>
        <taxon>Sar</taxon>
        <taxon>Alveolata</taxon>
        <taxon>Perkinsozoa</taxon>
        <taxon>Perkinsea</taxon>
        <taxon>Perkinsida</taxon>
        <taxon>Perkinsidae</taxon>
        <taxon>Perkinsus</taxon>
    </lineage>
</organism>
<evidence type="ECO:0000256" key="2">
    <source>
        <dbReference type="ARBA" id="ARBA00004965"/>
    </source>
</evidence>
<keyword evidence="13" id="KW-1185">Reference proteome</keyword>
<accession>A0A7J6KQS0</accession>
<dbReference type="GO" id="GO:0004363">
    <property type="term" value="F:glutathione synthase activity"/>
    <property type="evidence" value="ECO:0007669"/>
    <property type="project" value="UniProtKB-EC"/>
</dbReference>
<sequence>MPFPTSPRSAGISSALCAATGSSGVAVHSASRSPPMTKALYEKSINALACSEAGLRDCGAMISSLGISVLPDSKSAPLNSQVLPLALLPKPFPRERFDEVCELSGVIDKLIDNISTDPQWLVDSLQGVIGADDFTRKLVDVCREVYIEDGGREHASDIRLYLLRQDYLPTTVGNRLLQVEVNTVAAAFAGIVSRVSCLHRMTALAAFDGVAQFTLPENKVTNGFANAIAAANQAYNEKYGRNTHDICMVVEDGEDNECDQRFLESALLVNHSIAVHRRTLKQLAEQLLFDEKTKVVSIPNLVDPQRMTEISVFYFRAGYGPSHYTDDSCWDARKRIEQSAAVKCPSIPQQLAGTKKVQQLWYSDPSLMTRFGLTNEEADMMRQHFAVQVDPSTAEET</sequence>
<keyword evidence="9" id="KW-0067">ATP-binding</keyword>
<evidence type="ECO:0000256" key="5">
    <source>
        <dbReference type="ARBA" id="ARBA00022598"/>
    </source>
</evidence>
<protein>
    <recommendedName>
        <fullName evidence="4">glutathione synthase</fullName>
        <ecNumber evidence="4">6.3.2.3</ecNumber>
    </recommendedName>
</protein>
<reference evidence="12 13" key="1">
    <citation type="submission" date="2020-04" db="EMBL/GenBank/DDBJ databases">
        <title>Perkinsus chesapeaki whole genome sequence.</title>
        <authorList>
            <person name="Bogema D.R."/>
        </authorList>
    </citation>
    <scope>NUCLEOTIDE SEQUENCE [LARGE SCALE GENOMIC DNA]</scope>
    <source>
        <strain evidence="12">ATCC PRA-425</strain>
    </source>
</reference>
<dbReference type="EC" id="6.3.2.3" evidence="4"/>